<evidence type="ECO:0000256" key="3">
    <source>
        <dbReference type="ARBA" id="ARBA00022729"/>
    </source>
</evidence>
<evidence type="ECO:0000256" key="5">
    <source>
        <dbReference type="ARBA" id="ARBA00023237"/>
    </source>
</evidence>
<evidence type="ECO:0000256" key="4">
    <source>
        <dbReference type="ARBA" id="ARBA00023136"/>
    </source>
</evidence>
<dbReference type="GO" id="GO:0009279">
    <property type="term" value="C:cell outer membrane"/>
    <property type="evidence" value="ECO:0007669"/>
    <property type="project" value="UniProtKB-SubCell"/>
</dbReference>
<comment type="subcellular location">
    <subcellularLocation>
        <location evidence="1">Cell outer membrane</location>
    </subcellularLocation>
</comment>
<feature type="signal peptide" evidence="6">
    <location>
        <begin position="1"/>
        <end position="19"/>
    </location>
</feature>
<dbReference type="Gene3D" id="1.25.40.390">
    <property type="match status" value="1"/>
</dbReference>
<sequence length="497" mass="54213">MKSIANASAFALIFLFALSGCDVIDRTDPSTAISQGEALSSETAIEGVRASMFDRFHTENLSTFWLLGPAAQADNTYIRGSQNRFRGLNQNEIRSGVGTGPYSTLYNAINEANILISGIQEGALPEARAQRLEAEGLFIRALATHHAARIFSYEPGQTPASGPGQGFTLGVEIKTEPTIAVEDASPTPRSPVGEVYSQLESDLNQAINIFSNLPDAQRASDEFVPSEAAAEALLARVNLYERDWSDADQAATNALDLAGQQFGSSLAGPNEVRAIFNENSGNPEGIFTIDTDPIQESAGVNNALAAYTSRQWIAQVPTQDLIGLYGSSDARLDGFYGPCFDEIQGANVQGQCENINDPGFELQKYNAEQSTPYADDYVHLRVAEMVLIQAEARLNTSDVSAAIDRLNDLRQQRNASQLDPGNYNFDSAYDEILAERRRELVAEGHRYFDLKRLGRDISKAPGTGEEDVPFEDFKVLDDYPPSELQVNTELEQNPGYN</sequence>
<dbReference type="InterPro" id="IPR012944">
    <property type="entry name" value="SusD_RagB_dom"/>
</dbReference>
<gene>
    <name evidence="9" type="ORF">GGQ01_000473</name>
</gene>
<keyword evidence="3 6" id="KW-0732">Signal</keyword>
<proteinExistence type="inferred from homology"/>
<comment type="similarity">
    <text evidence="2">Belongs to the SusD family.</text>
</comment>
<feature type="domain" description="RagB/SusD" evidence="7">
    <location>
        <begin position="346"/>
        <end position="496"/>
    </location>
</feature>
<reference evidence="9" key="1">
    <citation type="submission" date="2022-08" db="EMBL/GenBank/DDBJ databases">
        <title>Genomic Encyclopedia of Type Strains, Phase V (KMG-V): Genome sequencing to study the core and pangenomes of soil and plant-associated prokaryotes.</title>
        <authorList>
            <person name="Whitman W."/>
        </authorList>
    </citation>
    <scope>NUCLEOTIDE SEQUENCE</scope>
    <source>
        <strain evidence="9">SP3012</strain>
    </source>
</reference>
<keyword evidence="5" id="KW-0998">Cell outer membrane</keyword>
<dbReference type="AlphaFoldDB" id="A0A9X2UIU0"/>
<evidence type="ECO:0000313" key="10">
    <source>
        <dbReference type="Proteomes" id="UP001155040"/>
    </source>
</evidence>
<evidence type="ECO:0000259" key="7">
    <source>
        <dbReference type="Pfam" id="PF07980"/>
    </source>
</evidence>
<feature type="chain" id="PRO_5040959898" description="RagB/SusD family nutrient uptake outer membrane protein" evidence="6">
    <location>
        <begin position="20"/>
        <end position="497"/>
    </location>
</feature>
<feature type="domain" description="SusD-like N-terminal" evidence="8">
    <location>
        <begin position="38"/>
        <end position="239"/>
    </location>
</feature>
<evidence type="ECO:0000256" key="1">
    <source>
        <dbReference type="ARBA" id="ARBA00004442"/>
    </source>
</evidence>
<evidence type="ECO:0000256" key="6">
    <source>
        <dbReference type="SAM" id="SignalP"/>
    </source>
</evidence>
<dbReference type="InterPro" id="IPR033985">
    <property type="entry name" value="SusD-like_N"/>
</dbReference>
<dbReference type="EMBL" id="JANUBF010000002">
    <property type="protein sequence ID" value="MCS4035429.1"/>
    <property type="molecule type" value="Genomic_DNA"/>
</dbReference>
<dbReference type="RefSeq" id="WP_259090665.1">
    <property type="nucleotide sequence ID" value="NZ_JANUBF010000002.1"/>
</dbReference>
<protein>
    <recommendedName>
        <fullName evidence="11">RagB/SusD family nutrient uptake outer membrane protein</fullName>
    </recommendedName>
</protein>
<name>A0A9X2UIU0_9BACT</name>
<accession>A0A9X2UIU0</accession>
<dbReference type="Pfam" id="PF07980">
    <property type="entry name" value="SusD_RagB"/>
    <property type="match status" value="1"/>
</dbReference>
<evidence type="ECO:0000313" key="9">
    <source>
        <dbReference type="EMBL" id="MCS4035429.1"/>
    </source>
</evidence>
<evidence type="ECO:0000259" key="8">
    <source>
        <dbReference type="Pfam" id="PF14322"/>
    </source>
</evidence>
<evidence type="ECO:0000256" key="2">
    <source>
        <dbReference type="ARBA" id="ARBA00006275"/>
    </source>
</evidence>
<dbReference type="InterPro" id="IPR011990">
    <property type="entry name" value="TPR-like_helical_dom_sf"/>
</dbReference>
<organism evidence="9 10">
    <name type="scientific">Salinibacter ruber</name>
    <dbReference type="NCBI Taxonomy" id="146919"/>
    <lineage>
        <taxon>Bacteria</taxon>
        <taxon>Pseudomonadati</taxon>
        <taxon>Rhodothermota</taxon>
        <taxon>Rhodothermia</taxon>
        <taxon>Rhodothermales</taxon>
        <taxon>Salinibacteraceae</taxon>
        <taxon>Salinibacter</taxon>
    </lineage>
</organism>
<dbReference type="PROSITE" id="PS51257">
    <property type="entry name" value="PROKAR_LIPOPROTEIN"/>
    <property type="match status" value="1"/>
</dbReference>
<dbReference type="Pfam" id="PF14322">
    <property type="entry name" value="SusD-like_3"/>
    <property type="match status" value="1"/>
</dbReference>
<dbReference type="Proteomes" id="UP001155040">
    <property type="component" value="Unassembled WGS sequence"/>
</dbReference>
<dbReference type="SUPFAM" id="SSF48452">
    <property type="entry name" value="TPR-like"/>
    <property type="match status" value="1"/>
</dbReference>
<keyword evidence="4" id="KW-0472">Membrane</keyword>
<evidence type="ECO:0008006" key="11">
    <source>
        <dbReference type="Google" id="ProtNLM"/>
    </source>
</evidence>
<comment type="caution">
    <text evidence="9">The sequence shown here is derived from an EMBL/GenBank/DDBJ whole genome shotgun (WGS) entry which is preliminary data.</text>
</comment>